<evidence type="ECO:0000256" key="7">
    <source>
        <dbReference type="ARBA" id="ARBA00022962"/>
    </source>
</evidence>
<name>A0A0B5DDF6_9ACTN</name>
<dbReference type="InterPro" id="IPR017932">
    <property type="entry name" value="GATase_2_dom"/>
</dbReference>
<evidence type="ECO:0000256" key="10">
    <source>
        <dbReference type="PIRSR" id="PIRSR001589-2"/>
    </source>
</evidence>
<dbReference type="InterPro" id="IPR006426">
    <property type="entry name" value="Asn_synth_AEB"/>
</dbReference>
<dbReference type="Pfam" id="PF00733">
    <property type="entry name" value="Asn_synthase"/>
    <property type="match status" value="1"/>
</dbReference>
<evidence type="ECO:0000313" key="15">
    <source>
        <dbReference type="Proteomes" id="UP000031526"/>
    </source>
</evidence>
<protein>
    <recommendedName>
        <fullName evidence="3">asparagine synthase (glutamine-hydrolyzing)</fullName>
        <ecNumber evidence="3">6.3.5.4</ecNumber>
    </recommendedName>
</protein>
<evidence type="ECO:0000256" key="11">
    <source>
        <dbReference type="PIRSR" id="PIRSR001589-3"/>
    </source>
</evidence>
<dbReference type="PROSITE" id="PS51278">
    <property type="entry name" value="GATASE_TYPE_2"/>
    <property type="match status" value="1"/>
</dbReference>
<organism evidence="13 15">
    <name type="scientific">Streptomyces nodosus</name>
    <dbReference type="NCBI Taxonomy" id="40318"/>
    <lineage>
        <taxon>Bacteria</taxon>
        <taxon>Bacillati</taxon>
        <taxon>Actinomycetota</taxon>
        <taxon>Actinomycetes</taxon>
        <taxon>Kitasatosporales</taxon>
        <taxon>Streptomycetaceae</taxon>
        <taxon>Streptomyces</taxon>
    </lineage>
</organism>
<keyword evidence="14" id="KW-0436">Ligase</keyword>
<gene>
    <name evidence="14" type="primary">asnB</name>
    <name evidence="14" type="ORF">CP978_17925</name>
    <name evidence="13" type="ORF">SNOD_17620</name>
</gene>
<dbReference type="HOGENOM" id="CLU_014658_3_1_11"/>
<dbReference type="AlphaFoldDB" id="A0A0B5DDF6"/>
<dbReference type="Gene3D" id="3.40.50.620">
    <property type="entry name" value="HUPs"/>
    <property type="match status" value="1"/>
</dbReference>
<reference evidence="14 16" key="3">
    <citation type="submission" date="2017-09" db="EMBL/GenBank/DDBJ databases">
        <title>Streptomyces genome completion.</title>
        <authorList>
            <person name="Lee N."/>
            <person name="Cho B.-K."/>
        </authorList>
    </citation>
    <scope>NUCLEOTIDE SEQUENCE [LARGE SCALE GENOMIC DNA]</scope>
    <source>
        <strain evidence="14 16">ATCC 14899</strain>
    </source>
</reference>
<feature type="active site" description="For GATase activity" evidence="9">
    <location>
        <position position="2"/>
    </location>
</feature>
<evidence type="ECO:0000256" key="8">
    <source>
        <dbReference type="ARBA" id="ARBA00048741"/>
    </source>
</evidence>
<keyword evidence="6 9" id="KW-0061">Asparagine biosynthesis</keyword>
<evidence type="ECO:0000313" key="16">
    <source>
        <dbReference type="Proteomes" id="UP000325763"/>
    </source>
</evidence>
<proteinExistence type="inferred from homology"/>
<evidence type="ECO:0000256" key="5">
    <source>
        <dbReference type="ARBA" id="ARBA00022840"/>
    </source>
</evidence>
<accession>A0A0B5DDF6</accession>
<dbReference type="CDD" id="cd00712">
    <property type="entry name" value="AsnB"/>
    <property type="match status" value="1"/>
</dbReference>
<evidence type="ECO:0000256" key="6">
    <source>
        <dbReference type="ARBA" id="ARBA00022888"/>
    </source>
</evidence>
<dbReference type="KEGG" id="snq:CP978_17925"/>
<dbReference type="InterPro" id="IPR001962">
    <property type="entry name" value="Asn_synthase"/>
</dbReference>
<dbReference type="GO" id="GO:0005829">
    <property type="term" value="C:cytosol"/>
    <property type="evidence" value="ECO:0007669"/>
    <property type="project" value="TreeGrafter"/>
</dbReference>
<dbReference type="Pfam" id="PF13537">
    <property type="entry name" value="GATase_7"/>
    <property type="match status" value="1"/>
</dbReference>
<dbReference type="Proteomes" id="UP000325763">
    <property type="component" value="Chromosome"/>
</dbReference>
<dbReference type="OrthoDB" id="9763290at2"/>
<reference evidence="15" key="1">
    <citation type="submission" date="2014-09" db="EMBL/GenBank/DDBJ databases">
        <title>Sequence of the Streptomyces nodosus genome.</title>
        <authorList>
            <person name="Sweeney P."/>
            <person name="Stephens N."/>
            <person name="Murphy C."/>
            <person name="Caffrey P."/>
        </authorList>
    </citation>
    <scope>NUCLEOTIDE SEQUENCE [LARGE SCALE GENOMIC DNA]</scope>
    <source>
        <strain evidence="15">ATCC 14899</strain>
    </source>
</reference>
<dbReference type="Proteomes" id="UP000031526">
    <property type="component" value="Chromosome"/>
</dbReference>
<comment type="similarity">
    <text evidence="2">Belongs to the asparagine synthetase family.</text>
</comment>
<dbReference type="SUPFAM" id="SSF52402">
    <property type="entry name" value="Adenine nucleotide alpha hydrolases-like"/>
    <property type="match status" value="1"/>
</dbReference>
<evidence type="ECO:0000256" key="3">
    <source>
        <dbReference type="ARBA" id="ARBA00012737"/>
    </source>
</evidence>
<feature type="binding site" evidence="10">
    <location>
        <position position="97"/>
    </location>
    <ligand>
        <name>L-glutamine</name>
        <dbReference type="ChEBI" id="CHEBI:58359"/>
    </ligand>
</feature>
<dbReference type="EMBL" id="CP009313">
    <property type="protein sequence ID" value="AJE41638.1"/>
    <property type="molecule type" value="Genomic_DNA"/>
</dbReference>
<dbReference type="GO" id="GO:0006529">
    <property type="term" value="P:asparagine biosynthetic process"/>
    <property type="evidence" value="ECO:0007669"/>
    <property type="project" value="UniProtKB-KW"/>
</dbReference>
<keyword evidence="5 10" id="KW-0067">ATP-binding</keyword>
<evidence type="ECO:0000256" key="4">
    <source>
        <dbReference type="ARBA" id="ARBA00022741"/>
    </source>
</evidence>
<evidence type="ECO:0000313" key="13">
    <source>
        <dbReference type="EMBL" id="AJE41638.1"/>
    </source>
</evidence>
<reference evidence="13 15" key="2">
    <citation type="journal article" date="2016" name="Appl. Microbiol. Biotechnol.">
        <title>Exploiting the genome sequence of Streptomyces nodosus for enhanced antibiotic production.</title>
        <authorList>
            <person name="Sweeney P."/>
            <person name="Murphy C.D."/>
            <person name="Caffrey P."/>
        </authorList>
    </citation>
    <scope>NUCLEOTIDE SEQUENCE [LARGE SCALE GENOMIC DNA]</scope>
    <source>
        <strain evidence="13 15">ATCC 14899</strain>
    </source>
</reference>
<dbReference type="CDD" id="cd01991">
    <property type="entry name" value="Asn_synthase_B_C"/>
    <property type="match status" value="1"/>
</dbReference>
<dbReference type="EMBL" id="CP023747">
    <property type="protein sequence ID" value="QEV40172.1"/>
    <property type="molecule type" value="Genomic_DNA"/>
</dbReference>
<dbReference type="SUPFAM" id="SSF56235">
    <property type="entry name" value="N-terminal nucleophile aminohydrolases (Ntn hydrolases)"/>
    <property type="match status" value="1"/>
</dbReference>
<dbReference type="GO" id="GO:0005524">
    <property type="term" value="F:ATP binding"/>
    <property type="evidence" value="ECO:0007669"/>
    <property type="project" value="UniProtKB-KW"/>
</dbReference>
<feature type="site" description="Important for beta-aspartyl-AMP intermediate formation" evidence="11">
    <location>
        <position position="359"/>
    </location>
</feature>
<dbReference type="PANTHER" id="PTHR43284">
    <property type="entry name" value="ASPARAGINE SYNTHETASE (GLUTAMINE-HYDROLYZING)"/>
    <property type="match status" value="1"/>
</dbReference>
<dbReference type="InterPro" id="IPR014729">
    <property type="entry name" value="Rossmann-like_a/b/a_fold"/>
</dbReference>
<dbReference type="PIRSF" id="PIRSF001589">
    <property type="entry name" value="Asn_synthetase_glu-h"/>
    <property type="match status" value="1"/>
</dbReference>
<evidence type="ECO:0000259" key="12">
    <source>
        <dbReference type="PROSITE" id="PS51278"/>
    </source>
</evidence>
<dbReference type="Gene3D" id="3.60.20.10">
    <property type="entry name" value="Glutamine Phosphoribosylpyrophosphate, subunit 1, domain 1"/>
    <property type="match status" value="1"/>
</dbReference>
<comment type="pathway">
    <text evidence="1">Amino-acid biosynthesis; L-asparagine biosynthesis; L-asparagine from L-aspartate (L-Gln route): step 1/1.</text>
</comment>
<feature type="domain" description="Glutamine amidotransferase type-2" evidence="12">
    <location>
        <begin position="2"/>
        <end position="210"/>
    </location>
</feature>
<dbReference type="STRING" id="40318.SNOD_17620"/>
<keyword evidence="4 10" id="KW-0547">Nucleotide-binding</keyword>
<dbReference type="NCBIfam" id="TIGR01536">
    <property type="entry name" value="asn_synth_AEB"/>
    <property type="match status" value="1"/>
</dbReference>
<dbReference type="InterPro" id="IPR029055">
    <property type="entry name" value="Ntn_hydrolases_N"/>
</dbReference>
<comment type="catalytic activity">
    <reaction evidence="8">
        <text>L-aspartate + L-glutamine + ATP + H2O = L-asparagine + L-glutamate + AMP + diphosphate + H(+)</text>
        <dbReference type="Rhea" id="RHEA:12228"/>
        <dbReference type="ChEBI" id="CHEBI:15377"/>
        <dbReference type="ChEBI" id="CHEBI:15378"/>
        <dbReference type="ChEBI" id="CHEBI:29985"/>
        <dbReference type="ChEBI" id="CHEBI:29991"/>
        <dbReference type="ChEBI" id="CHEBI:30616"/>
        <dbReference type="ChEBI" id="CHEBI:33019"/>
        <dbReference type="ChEBI" id="CHEBI:58048"/>
        <dbReference type="ChEBI" id="CHEBI:58359"/>
        <dbReference type="ChEBI" id="CHEBI:456215"/>
        <dbReference type="EC" id="6.3.5.4"/>
    </reaction>
</comment>
<dbReference type="EC" id="6.3.5.4" evidence="3"/>
<keyword evidence="9" id="KW-0028">Amino-acid biosynthesis</keyword>
<dbReference type="InterPro" id="IPR051786">
    <property type="entry name" value="ASN_synthetase/amidase"/>
</dbReference>
<sequence>MCGIAGMVSTESPDPAAVREMCDALAHRGPDGEGFHTGDHVALGMRRLAVIDVVGGDQPVFNEDRSVVAVFNGEIYNYPELRRDLLSRGHTFRTGGDSECLVHLYEEHGADLVRHLRGMFAFALWDATAGRLLLARDRVGKKPLYYRDTHGSLSFASELKALSAIAPDGREVDPVALHHYLTYQYVPAPWSILQGVRKLPPGSLLTWQDGRTQIRRWWTLDFSPLAVTDEREAAERTRELLLEATRIRMVAERPLGAFLSGGIDSSAVVAAMARLSPEPVKTFSVGFDDARFDERSHARAVARQYGTDHHEFVVGASALDVLPTLAWCFDEPFADSSAIPSFYVAQLSRRQVTVALNGDGGDEAFGGYTRYVQMGRMERFRVHPAARAALRRLGGALMTSGSAGAHRRRAGLVLTLLGENAPRRYARMMSYFAPEQKRALYTEELRERTAGVDSYALLDEIFRDSRAVGPANRLMDVDVNSYLPGDLLVKVDITTMANSLEARSPFLDHRLMEWAARLPAELKVRRGTTKYLLKKAMQDWLPPELLHRPKQGFGVPLAHWLRTDLRDVAWDVLTDRTARSRGFFRPEAVRRLLDEHQAGENRTRQLWALMQFELWHRRFVDQPLSGPPVLSGPPLRHIG</sequence>
<evidence type="ECO:0000256" key="9">
    <source>
        <dbReference type="PIRSR" id="PIRSR001589-1"/>
    </source>
</evidence>
<evidence type="ECO:0000256" key="2">
    <source>
        <dbReference type="ARBA" id="ARBA00005752"/>
    </source>
</evidence>
<keyword evidence="15" id="KW-1185">Reference proteome</keyword>
<dbReference type="GO" id="GO:0004066">
    <property type="term" value="F:asparagine synthase (glutamine-hydrolyzing) activity"/>
    <property type="evidence" value="ECO:0007669"/>
    <property type="project" value="UniProtKB-EC"/>
</dbReference>
<evidence type="ECO:0000313" key="14">
    <source>
        <dbReference type="EMBL" id="QEV40172.1"/>
    </source>
</evidence>
<dbReference type="RefSeq" id="WP_043442217.1">
    <property type="nucleotide sequence ID" value="NZ_CP009313.1"/>
</dbReference>
<feature type="binding site" evidence="10">
    <location>
        <position position="285"/>
    </location>
    <ligand>
        <name>ATP</name>
        <dbReference type="ChEBI" id="CHEBI:30616"/>
    </ligand>
</feature>
<keyword evidence="7 9" id="KW-0315">Glutamine amidotransferase</keyword>
<dbReference type="PANTHER" id="PTHR43284:SF1">
    <property type="entry name" value="ASPARAGINE SYNTHETASE"/>
    <property type="match status" value="1"/>
</dbReference>
<evidence type="ECO:0000256" key="1">
    <source>
        <dbReference type="ARBA" id="ARBA00005187"/>
    </source>
</evidence>
<dbReference type="InterPro" id="IPR033738">
    <property type="entry name" value="AsnB_N"/>
</dbReference>